<feature type="compositionally biased region" description="Low complexity" evidence="1">
    <location>
        <begin position="94"/>
        <end position="121"/>
    </location>
</feature>
<feature type="region of interest" description="Disordered" evidence="1">
    <location>
        <begin position="251"/>
        <end position="281"/>
    </location>
</feature>
<evidence type="ECO:0000313" key="3">
    <source>
        <dbReference type="EMBL" id="TKR80706.1"/>
    </source>
</evidence>
<evidence type="ECO:0000313" key="4">
    <source>
        <dbReference type="Proteomes" id="UP000298663"/>
    </source>
</evidence>
<dbReference type="Proteomes" id="UP000298663">
    <property type="component" value="Unassembled WGS sequence"/>
</dbReference>
<feature type="region of interest" description="Disordered" evidence="1">
    <location>
        <begin position="298"/>
        <end position="318"/>
    </location>
</feature>
<gene>
    <name evidence="3" type="ORF">L596_014735</name>
</gene>
<feature type="compositionally biased region" description="Basic and acidic residues" evidence="1">
    <location>
        <begin position="50"/>
        <end position="59"/>
    </location>
</feature>
<evidence type="ECO:0000256" key="1">
    <source>
        <dbReference type="SAM" id="MobiDB-lite"/>
    </source>
</evidence>
<dbReference type="PROSITE" id="PS50954">
    <property type="entry name" value="LEM"/>
    <property type="match status" value="1"/>
</dbReference>
<feature type="compositionally biased region" description="Polar residues" evidence="1">
    <location>
        <begin position="138"/>
        <end position="158"/>
    </location>
</feature>
<comment type="caution">
    <text evidence="3">The sequence shown here is derived from an EMBL/GenBank/DDBJ whole genome shotgun (WGS) entry which is preliminary data.</text>
</comment>
<feature type="domain" description="LEM" evidence="2">
    <location>
        <begin position="1"/>
        <end position="39"/>
    </location>
</feature>
<feature type="region of interest" description="Disordered" evidence="1">
    <location>
        <begin position="178"/>
        <end position="197"/>
    </location>
</feature>
<sequence>MTIEELRQEYEKWGAKPGPIAERNRKIFENQIMRFRRDSLGGSKRASTSRKSELIKDEPLNSSNDGPRSNGESPTVQDLLIPAPRPKPRRGRSSIRALLTSTTSSSSPSASTGASPAQSTSVSTTPAQVTSAADLRRSTITRQENPAAQTCTQESSDSAFVRRGIRARSSLARIVGTSASVKADKTPSGAPRTTGVQRSLAGQHALPFPSASPDLNGAYPKLSSPDLANAVRIISPAHMASSVLAPVMQSTASPAPVQRGPGRPPKSSRPGPPQSAVRTASISTATDAEIQEIPLASTQNRKRNYDDATEVQDGPAEPKRVRILSSPEENDEIAAYAKFIEKVMRKMDSTTRNNAQDDIYEILKKHR</sequence>
<organism evidence="3 4">
    <name type="scientific">Steinernema carpocapsae</name>
    <name type="common">Entomopathogenic nematode</name>
    <dbReference type="NCBI Taxonomy" id="34508"/>
    <lineage>
        <taxon>Eukaryota</taxon>
        <taxon>Metazoa</taxon>
        <taxon>Ecdysozoa</taxon>
        <taxon>Nematoda</taxon>
        <taxon>Chromadorea</taxon>
        <taxon>Rhabditida</taxon>
        <taxon>Tylenchina</taxon>
        <taxon>Panagrolaimomorpha</taxon>
        <taxon>Strongyloidoidea</taxon>
        <taxon>Steinernematidae</taxon>
        <taxon>Steinernema</taxon>
    </lineage>
</organism>
<feature type="region of interest" description="Disordered" evidence="1">
    <location>
        <begin position="33"/>
        <end position="159"/>
    </location>
</feature>
<protein>
    <recommendedName>
        <fullName evidence="2">LEM domain-containing protein</fullName>
    </recommendedName>
</protein>
<name>A0A4U5NDM6_STECR</name>
<feature type="compositionally biased region" description="Polar residues" evidence="1">
    <location>
        <begin position="60"/>
        <end position="76"/>
    </location>
</feature>
<accession>A0A4U5NDM6</accession>
<reference evidence="3 4" key="1">
    <citation type="journal article" date="2015" name="Genome Biol.">
        <title>Comparative genomics of Steinernema reveals deeply conserved gene regulatory networks.</title>
        <authorList>
            <person name="Dillman A.R."/>
            <person name="Macchietto M."/>
            <person name="Porter C.F."/>
            <person name="Rogers A."/>
            <person name="Williams B."/>
            <person name="Antoshechkin I."/>
            <person name="Lee M.M."/>
            <person name="Goodwin Z."/>
            <person name="Lu X."/>
            <person name="Lewis E.E."/>
            <person name="Goodrich-Blair H."/>
            <person name="Stock S.P."/>
            <person name="Adams B.J."/>
            <person name="Sternberg P.W."/>
            <person name="Mortazavi A."/>
        </authorList>
    </citation>
    <scope>NUCLEOTIDE SEQUENCE [LARGE SCALE GENOMIC DNA]</scope>
    <source>
        <strain evidence="3 4">ALL</strain>
    </source>
</reference>
<proteinExistence type="predicted"/>
<dbReference type="EMBL" id="AZBU02000004">
    <property type="protein sequence ID" value="TKR80706.1"/>
    <property type="molecule type" value="Genomic_DNA"/>
</dbReference>
<dbReference type="InterPro" id="IPR003887">
    <property type="entry name" value="LEM_dom"/>
</dbReference>
<reference evidence="3 4" key="2">
    <citation type="journal article" date="2019" name="G3 (Bethesda)">
        <title>Hybrid Assembly of the Genome of the Entomopathogenic Nematode Steinernema carpocapsae Identifies the X-Chromosome.</title>
        <authorList>
            <person name="Serra L."/>
            <person name="Macchietto M."/>
            <person name="Macias-Munoz A."/>
            <person name="McGill C.J."/>
            <person name="Rodriguez I.M."/>
            <person name="Rodriguez B."/>
            <person name="Murad R."/>
            <person name="Mortazavi A."/>
        </authorList>
    </citation>
    <scope>NUCLEOTIDE SEQUENCE [LARGE SCALE GENOMIC DNA]</scope>
    <source>
        <strain evidence="3 4">ALL</strain>
    </source>
</reference>
<evidence type="ECO:0000259" key="2">
    <source>
        <dbReference type="PROSITE" id="PS50954"/>
    </source>
</evidence>
<dbReference type="AlphaFoldDB" id="A0A4U5NDM6"/>
<feature type="compositionally biased region" description="Polar residues" evidence="1">
    <location>
        <begin position="122"/>
        <end position="131"/>
    </location>
</feature>
<keyword evidence="4" id="KW-1185">Reference proteome</keyword>